<feature type="transmembrane region" description="Helical" evidence="5">
    <location>
        <begin position="72"/>
        <end position="91"/>
    </location>
</feature>
<proteinExistence type="predicted"/>
<evidence type="ECO:0000256" key="4">
    <source>
        <dbReference type="ARBA" id="ARBA00023136"/>
    </source>
</evidence>
<evidence type="ECO:0000256" key="1">
    <source>
        <dbReference type="ARBA" id="ARBA00004141"/>
    </source>
</evidence>
<accession>A0A7S4EEL0</accession>
<evidence type="ECO:0000256" key="5">
    <source>
        <dbReference type="SAM" id="Phobius"/>
    </source>
</evidence>
<organism evidence="6">
    <name type="scientific">Pseudo-nitzschia australis</name>
    <dbReference type="NCBI Taxonomy" id="44445"/>
    <lineage>
        <taxon>Eukaryota</taxon>
        <taxon>Sar</taxon>
        <taxon>Stramenopiles</taxon>
        <taxon>Ochrophyta</taxon>
        <taxon>Bacillariophyta</taxon>
        <taxon>Bacillariophyceae</taxon>
        <taxon>Bacillariophycidae</taxon>
        <taxon>Bacillariales</taxon>
        <taxon>Bacillariaceae</taxon>
        <taxon>Pseudo-nitzschia</taxon>
    </lineage>
</organism>
<dbReference type="EMBL" id="HBIX01001273">
    <property type="protein sequence ID" value="CAE0708240.1"/>
    <property type="molecule type" value="Transcribed_RNA"/>
</dbReference>
<feature type="transmembrane region" description="Helical" evidence="5">
    <location>
        <begin position="139"/>
        <end position="165"/>
    </location>
</feature>
<comment type="subcellular location">
    <subcellularLocation>
        <location evidence="1">Membrane</location>
        <topology evidence="1">Multi-pass membrane protein</topology>
    </subcellularLocation>
</comment>
<gene>
    <name evidence="6" type="ORF">PAUS00366_LOCUS960</name>
</gene>
<feature type="transmembrane region" description="Helical" evidence="5">
    <location>
        <begin position="177"/>
        <end position="197"/>
    </location>
</feature>
<keyword evidence="4 5" id="KW-0472">Membrane</keyword>
<name>A0A7S4EEL0_9STRA</name>
<feature type="transmembrane region" description="Helical" evidence="5">
    <location>
        <begin position="6"/>
        <end position="33"/>
    </location>
</feature>
<dbReference type="GO" id="GO:0016020">
    <property type="term" value="C:membrane"/>
    <property type="evidence" value="ECO:0007669"/>
    <property type="project" value="UniProtKB-SubCell"/>
</dbReference>
<reference evidence="6" key="1">
    <citation type="submission" date="2021-01" db="EMBL/GenBank/DDBJ databases">
        <authorList>
            <person name="Corre E."/>
            <person name="Pelletier E."/>
            <person name="Niang G."/>
            <person name="Scheremetjew M."/>
            <person name="Finn R."/>
            <person name="Kale V."/>
            <person name="Holt S."/>
            <person name="Cochrane G."/>
            <person name="Meng A."/>
            <person name="Brown T."/>
            <person name="Cohen L."/>
        </authorList>
    </citation>
    <scope>NUCLEOTIDE SEQUENCE</scope>
    <source>
        <strain evidence="6">10249 10 AB</strain>
    </source>
</reference>
<evidence type="ECO:0000256" key="2">
    <source>
        <dbReference type="ARBA" id="ARBA00022692"/>
    </source>
</evidence>
<protein>
    <recommendedName>
        <fullName evidence="7">Membrane transporter protein</fullName>
    </recommendedName>
</protein>
<evidence type="ECO:0000313" key="6">
    <source>
        <dbReference type="EMBL" id="CAE0708240.1"/>
    </source>
</evidence>
<dbReference type="PANTHER" id="PTHR43701:SF2">
    <property type="entry name" value="MEMBRANE TRANSPORTER PROTEIN YJNA-RELATED"/>
    <property type="match status" value="1"/>
</dbReference>
<dbReference type="Pfam" id="PF01925">
    <property type="entry name" value="TauE"/>
    <property type="match status" value="1"/>
</dbReference>
<keyword evidence="2 5" id="KW-0812">Transmembrane</keyword>
<dbReference type="AlphaFoldDB" id="A0A7S4EEL0"/>
<evidence type="ECO:0000256" key="3">
    <source>
        <dbReference type="ARBA" id="ARBA00022989"/>
    </source>
</evidence>
<dbReference type="InterPro" id="IPR002781">
    <property type="entry name" value="TM_pro_TauE-like"/>
</dbReference>
<keyword evidence="3 5" id="KW-1133">Transmembrane helix</keyword>
<evidence type="ECO:0008006" key="7">
    <source>
        <dbReference type="Google" id="ProtNLM"/>
    </source>
</evidence>
<dbReference type="InterPro" id="IPR051598">
    <property type="entry name" value="TSUP/Inactive_protease-like"/>
</dbReference>
<dbReference type="PANTHER" id="PTHR43701">
    <property type="entry name" value="MEMBRANE TRANSPORTER PROTEIN MJ0441-RELATED"/>
    <property type="match status" value="1"/>
</dbReference>
<feature type="transmembrane region" description="Helical" evidence="5">
    <location>
        <begin position="204"/>
        <end position="223"/>
    </location>
</feature>
<sequence>MIQPKSFAIGTIAGTCGSLAGMGGGFLMIPLMTSKRLVGLTQHQAHATSLFAVATTGMAGALSYSGQVDYEVATAIAVCGMATATLGVHASSKMSQTTLKKALGAFMLLIAPTIPAKEYLISTKVETEESIEHSIVRRYAVPAGIGCCSGFLAGVFGVGGGAIVVPALSLFTDMNHYQALGTSLCAMVPTAVVGTVTHMTKGTVAMRIAPALAMGAFTGAYFGGKLGLTIPEQELKYGFSGVMVVLGLRTFLKV</sequence>